<keyword evidence="1" id="KW-0472">Membrane</keyword>
<name>A0A411YFK5_9ACTN</name>
<dbReference type="KEGG" id="erz:ER308_10865"/>
<evidence type="ECO:0000256" key="1">
    <source>
        <dbReference type="SAM" id="Phobius"/>
    </source>
</evidence>
<sequence>MSHPSVVALALAPQAVAAREDGPRAGRTIVRAVVGLLMGVGLGFVIAAALPRRRAWETGPGGAP</sequence>
<dbReference type="RefSeq" id="WP_131155007.1">
    <property type="nucleotide sequence ID" value="NZ_CP036402.1"/>
</dbReference>
<dbReference type="Proteomes" id="UP000291469">
    <property type="component" value="Chromosome"/>
</dbReference>
<dbReference type="EMBL" id="CP036402">
    <property type="protein sequence ID" value="QBI20010.1"/>
    <property type="molecule type" value="Genomic_DNA"/>
</dbReference>
<accession>A0A411YFK5</accession>
<dbReference type="AlphaFoldDB" id="A0A411YFK5"/>
<keyword evidence="1" id="KW-1133">Transmembrane helix</keyword>
<gene>
    <name evidence="2" type="ORF">ER308_10865</name>
</gene>
<protein>
    <submittedName>
        <fullName evidence="2">Uncharacterized protein</fullName>
    </submittedName>
</protein>
<reference evidence="2 3" key="1">
    <citation type="submission" date="2019-01" db="EMBL/GenBank/DDBJ databases">
        <title>Egibacter rhizosphaerae EGI 80759T.</title>
        <authorList>
            <person name="Chen D.-D."/>
            <person name="Tian Y."/>
            <person name="Jiao J.-Y."/>
            <person name="Zhang X.-T."/>
            <person name="Zhang Y.-G."/>
            <person name="Zhang Y."/>
            <person name="Xiao M."/>
            <person name="Shu W.-S."/>
            <person name="Li W.-J."/>
        </authorList>
    </citation>
    <scope>NUCLEOTIDE SEQUENCE [LARGE SCALE GENOMIC DNA]</scope>
    <source>
        <strain evidence="2 3">EGI 80759</strain>
    </source>
</reference>
<keyword evidence="3" id="KW-1185">Reference proteome</keyword>
<evidence type="ECO:0000313" key="3">
    <source>
        <dbReference type="Proteomes" id="UP000291469"/>
    </source>
</evidence>
<proteinExistence type="predicted"/>
<feature type="transmembrane region" description="Helical" evidence="1">
    <location>
        <begin position="28"/>
        <end position="50"/>
    </location>
</feature>
<keyword evidence="1" id="KW-0812">Transmembrane</keyword>
<evidence type="ECO:0000313" key="2">
    <source>
        <dbReference type="EMBL" id="QBI20010.1"/>
    </source>
</evidence>
<organism evidence="2 3">
    <name type="scientific">Egibacter rhizosphaerae</name>
    <dbReference type="NCBI Taxonomy" id="1670831"/>
    <lineage>
        <taxon>Bacteria</taxon>
        <taxon>Bacillati</taxon>
        <taxon>Actinomycetota</taxon>
        <taxon>Nitriliruptoria</taxon>
        <taxon>Egibacterales</taxon>
        <taxon>Egibacteraceae</taxon>
        <taxon>Egibacter</taxon>
    </lineage>
</organism>